<protein>
    <submittedName>
        <fullName evidence="1">DUF763 domain-containing protein</fullName>
    </submittedName>
</protein>
<dbReference type="InterPro" id="IPR008482">
    <property type="entry name" value="DUF763"/>
</dbReference>
<comment type="caution">
    <text evidence="1">The sequence shown here is derived from an EMBL/GenBank/DDBJ whole genome shotgun (WGS) entry which is preliminary data.</text>
</comment>
<dbReference type="EMBL" id="DTMZ01000156">
    <property type="protein sequence ID" value="HGD13702.1"/>
    <property type="molecule type" value="Genomic_DNA"/>
</dbReference>
<dbReference type="PANTHER" id="PTHR38597">
    <property type="entry name" value="BLL3834 PROTEIN"/>
    <property type="match status" value="1"/>
</dbReference>
<dbReference type="PANTHER" id="PTHR38597:SF1">
    <property type="entry name" value="BLL3834 PROTEIN"/>
    <property type="match status" value="1"/>
</dbReference>
<reference evidence="1" key="1">
    <citation type="journal article" date="2020" name="mSystems">
        <title>Genome- and Community-Level Interaction Insights into Carbon Utilization and Element Cycling Functions of Hydrothermarchaeota in Hydrothermal Sediment.</title>
        <authorList>
            <person name="Zhou Z."/>
            <person name="Liu Y."/>
            <person name="Xu W."/>
            <person name="Pan J."/>
            <person name="Luo Z.H."/>
            <person name="Li M."/>
        </authorList>
    </citation>
    <scope>NUCLEOTIDE SEQUENCE [LARGE SCALE GENOMIC DNA]</scope>
    <source>
        <strain evidence="1">SpSt-914</strain>
    </source>
</reference>
<accession>A0A7V3PUK2</accession>
<sequence>MRRGIAELPLHYGTAPGWLFERMKRLICGVVQVIVAEYGVNELLRRLSDPVWFQSLGCVAGFDWHSSGVTTTVSGALKEGIKGMEKDLGFFVCGGKGRASRRTPQEIENFAQKFGLDGNRLIQTSRLVAKVDGSALQDGFQIYHHIFIGTLHGEWAIVQQGMNPETRWARRYHWFSDELKSFVVEPHKGIAGPRVSTVLNMTAKEAESARQMVTAIASKTPDKTVEMFSKIKLPVHHPIFKNDISPNYLKKILLKTYEQPPVDFPQLLLTPGVGPKTIRALALLAEVIYGAPLSFRDPVTYTFAHGGKDGYPYPVNRAEYDRSISFLEKGIKEAKLGRVEKLNALRRLEQWSRIQTGQR</sequence>
<dbReference type="AlphaFoldDB" id="A0A7V3PUK2"/>
<proteinExistence type="predicted"/>
<dbReference type="Pfam" id="PF05559">
    <property type="entry name" value="DUF763"/>
    <property type="match status" value="1"/>
</dbReference>
<evidence type="ECO:0000313" key="1">
    <source>
        <dbReference type="EMBL" id="HGD13702.1"/>
    </source>
</evidence>
<gene>
    <name evidence="1" type="ORF">ENX16_06475</name>
</gene>
<name>A0A7V3PUK2_UNCW3</name>
<organism evidence="1">
    <name type="scientific">candidate division WOR-3 bacterium</name>
    <dbReference type="NCBI Taxonomy" id="2052148"/>
    <lineage>
        <taxon>Bacteria</taxon>
        <taxon>Bacteria division WOR-3</taxon>
    </lineage>
</organism>